<comment type="caution">
    <text evidence="2">The sequence shown here is derived from an EMBL/GenBank/DDBJ whole genome shotgun (WGS) entry which is preliminary data.</text>
</comment>
<feature type="compositionally biased region" description="Low complexity" evidence="1">
    <location>
        <begin position="16"/>
        <end position="29"/>
    </location>
</feature>
<protein>
    <recommendedName>
        <fullName evidence="4">RecA-superfamily ATPase, KaiC/GvpD/RAD55 family</fullName>
    </recommendedName>
</protein>
<accession>A0ABD5V7E6</accession>
<dbReference type="AlphaFoldDB" id="A0ABD5V7E6"/>
<evidence type="ECO:0000313" key="2">
    <source>
        <dbReference type="EMBL" id="MFC6905115.1"/>
    </source>
</evidence>
<dbReference type="Proteomes" id="UP001596312">
    <property type="component" value="Unassembled WGS sequence"/>
</dbReference>
<dbReference type="EMBL" id="JBHSXQ010000002">
    <property type="protein sequence ID" value="MFC6905115.1"/>
    <property type="molecule type" value="Genomic_DNA"/>
</dbReference>
<proteinExistence type="predicted"/>
<sequence>MNDERDRRRTDRRNARTNTTRATASGSPGDDTEPGEEGGAALRYRQGGSRTGSADDEESTSAEPTDGDRDGTLLPSSVYREGRTVTASAPTRGGIEDYLHEVYRNTPPVDGVIVLTTERPAAEVLETHLAGTEEKRAPIGVIDTRSAGQYVEDVYRESPVHYTTADSDIERTAMSVVELVGALSTSPAGRVHLIVDSYATLCESLSPGDRARLLNTFHAQIDGYQVYTTDDTDDALNEWTDGSIRVEGDAEEGIETRYERS</sequence>
<feature type="compositionally biased region" description="Basic and acidic residues" evidence="1">
    <location>
        <begin position="1"/>
        <end position="14"/>
    </location>
</feature>
<evidence type="ECO:0000313" key="3">
    <source>
        <dbReference type="Proteomes" id="UP001596312"/>
    </source>
</evidence>
<evidence type="ECO:0000256" key="1">
    <source>
        <dbReference type="SAM" id="MobiDB-lite"/>
    </source>
</evidence>
<organism evidence="2 3">
    <name type="scientific">Halalkalicoccus tibetensis</name>
    <dbReference type="NCBI Taxonomy" id="175632"/>
    <lineage>
        <taxon>Archaea</taxon>
        <taxon>Methanobacteriati</taxon>
        <taxon>Methanobacteriota</taxon>
        <taxon>Stenosarchaea group</taxon>
        <taxon>Halobacteria</taxon>
        <taxon>Halobacteriales</taxon>
        <taxon>Halococcaceae</taxon>
        <taxon>Halalkalicoccus</taxon>
    </lineage>
</organism>
<reference evidence="2 3" key="1">
    <citation type="journal article" date="2019" name="Int. J. Syst. Evol. Microbiol.">
        <title>The Global Catalogue of Microorganisms (GCM) 10K type strain sequencing project: providing services to taxonomists for standard genome sequencing and annotation.</title>
        <authorList>
            <consortium name="The Broad Institute Genomics Platform"/>
            <consortium name="The Broad Institute Genome Sequencing Center for Infectious Disease"/>
            <person name="Wu L."/>
            <person name="Ma J."/>
        </authorList>
    </citation>
    <scope>NUCLEOTIDE SEQUENCE [LARGE SCALE GENOMIC DNA]</scope>
    <source>
        <strain evidence="2 3">CGMCC 1.3240</strain>
    </source>
</reference>
<keyword evidence="3" id="KW-1185">Reference proteome</keyword>
<gene>
    <name evidence="2" type="ORF">ACFQGH_07865</name>
</gene>
<name>A0ABD5V7E6_9EURY</name>
<dbReference type="RefSeq" id="WP_340603628.1">
    <property type="nucleotide sequence ID" value="NZ_JBBMXV010000002.1"/>
</dbReference>
<feature type="region of interest" description="Disordered" evidence="1">
    <location>
        <begin position="1"/>
        <end position="92"/>
    </location>
</feature>
<evidence type="ECO:0008006" key="4">
    <source>
        <dbReference type="Google" id="ProtNLM"/>
    </source>
</evidence>